<dbReference type="InterPro" id="IPR029039">
    <property type="entry name" value="Flavoprotein-like_sf"/>
</dbReference>
<dbReference type="InterPro" id="IPR010089">
    <property type="entry name" value="Flavoprotein_WrbA-like"/>
</dbReference>
<dbReference type="InterPro" id="IPR005025">
    <property type="entry name" value="FMN_Rdtase-like_dom"/>
</dbReference>
<feature type="domain" description="Flavodoxin-like" evidence="5">
    <location>
        <begin position="7"/>
        <end position="190"/>
    </location>
</feature>
<keyword evidence="7" id="KW-1185">Reference proteome</keyword>
<comment type="caution">
    <text evidence="6">The sequence shown here is derived from an EMBL/GenBank/DDBJ whole genome shotgun (WGS) entry which is preliminary data.</text>
</comment>
<dbReference type="GO" id="GO:0003955">
    <property type="term" value="F:NAD(P)H dehydrogenase (quinone) activity"/>
    <property type="evidence" value="ECO:0007669"/>
    <property type="project" value="InterPro"/>
</dbReference>
<organism evidence="6 7">
    <name type="scientific">Halioxenophilus aromaticivorans</name>
    <dbReference type="NCBI Taxonomy" id="1306992"/>
    <lineage>
        <taxon>Bacteria</taxon>
        <taxon>Pseudomonadati</taxon>
        <taxon>Pseudomonadota</taxon>
        <taxon>Gammaproteobacteria</taxon>
        <taxon>Alteromonadales</taxon>
        <taxon>Alteromonadaceae</taxon>
        <taxon>Halioxenophilus</taxon>
    </lineage>
</organism>
<dbReference type="Pfam" id="PF03358">
    <property type="entry name" value="FMN_red"/>
    <property type="match status" value="1"/>
</dbReference>
<dbReference type="SUPFAM" id="SSF52218">
    <property type="entry name" value="Flavoproteins"/>
    <property type="match status" value="1"/>
</dbReference>
<evidence type="ECO:0000256" key="4">
    <source>
        <dbReference type="SAM" id="MobiDB-lite"/>
    </source>
</evidence>
<accession>A0AAV3TZS7</accession>
<evidence type="ECO:0000256" key="2">
    <source>
        <dbReference type="ARBA" id="ARBA00022630"/>
    </source>
</evidence>
<dbReference type="PANTHER" id="PTHR30546:SF23">
    <property type="entry name" value="FLAVOPROTEIN-LIKE PROTEIN YCP4-RELATED"/>
    <property type="match status" value="1"/>
</dbReference>
<name>A0AAV3TZS7_9ALTE</name>
<dbReference type="NCBIfam" id="TIGR01755">
    <property type="entry name" value="flav_wrbA"/>
    <property type="match status" value="1"/>
</dbReference>
<evidence type="ECO:0000313" key="7">
    <source>
        <dbReference type="Proteomes" id="UP001409585"/>
    </source>
</evidence>
<evidence type="ECO:0000259" key="5">
    <source>
        <dbReference type="PROSITE" id="PS50902"/>
    </source>
</evidence>
<dbReference type="NCBIfam" id="NF002999">
    <property type="entry name" value="PRK03767.1"/>
    <property type="match status" value="1"/>
</dbReference>
<dbReference type="RefSeq" id="WP_345418548.1">
    <property type="nucleotide sequence ID" value="NZ_AP031496.1"/>
</dbReference>
<reference evidence="7" key="1">
    <citation type="journal article" date="2019" name="Int. J. Syst. Evol. Microbiol.">
        <title>The Global Catalogue of Microorganisms (GCM) 10K type strain sequencing project: providing services to taxonomists for standard genome sequencing and annotation.</title>
        <authorList>
            <consortium name="The Broad Institute Genomics Platform"/>
            <consortium name="The Broad Institute Genome Sequencing Center for Infectious Disease"/>
            <person name="Wu L."/>
            <person name="Ma J."/>
        </authorList>
    </citation>
    <scope>NUCLEOTIDE SEQUENCE [LARGE SCALE GENOMIC DNA]</scope>
    <source>
        <strain evidence="7">JCM 19134</strain>
    </source>
</reference>
<evidence type="ECO:0000313" key="6">
    <source>
        <dbReference type="EMBL" id="GAA4935872.1"/>
    </source>
</evidence>
<dbReference type="InterPro" id="IPR008254">
    <property type="entry name" value="Flavodoxin/NO_synth"/>
</dbReference>
<dbReference type="PANTHER" id="PTHR30546">
    <property type="entry name" value="FLAVODOXIN-RELATED PROTEIN WRBA-RELATED"/>
    <property type="match status" value="1"/>
</dbReference>
<comment type="similarity">
    <text evidence="1">Belongs to the WrbA family.</text>
</comment>
<dbReference type="FunFam" id="3.40.50.360:FF:000001">
    <property type="entry name" value="NAD(P)H dehydrogenase (Quinone) FQR1-like"/>
    <property type="match status" value="1"/>
</dbReference>
<dbReference type="Gene3D" id="3.40.50.360">
    <property type="match status" value="1"/>
</dbReference>
<dbReference type="GO" id="GO:0010181">
    <property type="term" value="F:FMN binding"/>
    <property type="evidence" value="ECO:0007669"/>
    <property type="project" value="InterPro"/>
</dbReference>
<dbReference type="EMBL" id="BAABLX010000007">
    <property type="protein sequence ID" value="GAA4935872.1"/>
    <property type="molecule type" value="Genomic_DNA"/>
</dbReference>
<dbReference type="GO" id="GO:0016020">
    <property type="term" value="C:membrane"/>
    <property type="evidence" value="ECO:0007669"/>
    <property type="project" value="TreeGrafter"/>
</dbReference>
<proteinExistence type="inferred from homology"/>
<evidence type="ECO:0000256" key="1">
    <source>
        <dbReference type="ARBA" id="ARBA00006961"/>
    </source>
</evidence>
<keyword evidence="3" id="KW-0288">FMN</keyword>
<feature type="region of interest" description="Disordered" evidence="4">
    <location>
        <begin position="153"/>
        <end position="176"/>
    </location>
</feature>
<sequence length="200" mass="21299">MSALPYVLVLYYSRNGATQALALEIAQGIDEIDGIESRVRTVPAVSPNCQATEPDIPDQGAVYCNTEDLAQCSGLAVGSPTRFGNMAAAMKYFWDGTSDLWLSGALINKPAGVFTSSASLHGGQESTLLTMMVPLLHHGMVLAGIPFSEQTLTNTQSGGTPYGASHHAHSSEELTEHERQLCRAQGRRLAQLALKLSAQP</sequence>
<keyword evidence="2" id="KW-0285">Flavoprotein</keyword>
<dbReference type="Proteomes" id="UP001409585">
    <property type="component" value="Unassembled WGS sequence"/>
</dbReference>
<protein>
    <submittedName>
        <fullName evidence="6">NAD(P)H:quinone oxidoreductase</fullName>
    </submittedName>
</protein>
<dbReference type="AlphaFoldDB" id="A0AAV3TZS7"/>
<evidence type="ECO:0000256" key="3">
    <source>
        <dbReference type="ARBA" id="ARBA00022643"/>
    </source>
</evidence>
<dbReference type="PROSITE" id="PS50902">
    <property type="entry name" value="FLAVODOXIN_LIKE"/>
    <property type="match status" value="1"/>
</dbReference>
<gene>
    <name evidence="6" type="primary">wrbA</name>
    <name evidence="6" type="ORF">GCM10025791_11890</name>
</gene>